<sequence length="364" mass="40230">MPVDIAVFHNLLNRFQDAALEPSRWPSLLEQVAEATGAGGINVMAPASSGSVGGVLFTESLSSIMEAYINDGWNTRDHRAKFIPLMKRNGVVLEEDFVRKGDLDNLEYYKFMAKHGFQHTAVVNFSSGEDDLFFVLQRRLGDGGFGNDDRVHLANLRTHLQMSARIMALFSAGDMRGRLAAFERADVACVFFDHRGHVVAANQKADSLLTGDVRIAHGKIRAASSRETVVFEAMLNKVIRSNDLAHGEVVTLTRGEKRPLLARIERAGPNLRDVFARSYAMVLLEDVSDKRFISYDVLHHLFGLTPSECKIAALLADGADLRTVAGHCGIQYETVRTHIRSILRKTGTERQAELCVLLAGIRLG</sequence>
<proteinExistence type="predicted"/>
<evidence type="ECO:0000313" key="3">
    <source>
        <dbReference type="Proteomes" id="UP000702952"/>
    </source>
</evidence>
<dbReference type="EMBL" id="JAAMAY010000037">
    <property type="protein sequence ID" value="NTC31242.1"/>
    <property type="molecule type" value="Genomic_DNA"/>
</dbReference>
<dbReference type="GO" id="GO:0006355">
    <property type="term" value="P:regulation of DNA-templated transcription"/>
    <property type="evidence" value="ECO:0007669"/>
    <property type="project" value="InterPro"/>
</dbReference>
<dbReference type="Pfam" id="PF00196">
    <property type="entry name" value="GerE"/>
    <property type="match status" value="1"/>
</dbReference>
<protein>
    <submittedName>
        <fullName evidence="2">Helix-turn-helix transcriptional regulator</fullName>
    </submittedName>
</protein>
<accession>A0AA44JBW0</accession>
<dbReference type="InterPro" id="IPR036388">
    <property type="entry name" value="WH-like_DNA-bd_sf"/>
</dbReference>
<dbReference type="SUPFAM" id="SSF46894">
    <property type="entry name" value="C-terminal effector domain of the bipartite response regulators"/>
    <property type="match status" value="1"/>
</dbReference>
<feature type="domain" description="HTH luxR-type" evidence="1">
    <location>
        <begin position="297"/>
        <end position="362"/>
    </location>
</feature>
<dbReference type="SMART" id="SM00421">
    <property type="entry name" value="HTH_LUXR"/>
    <property type="match status" value="1"/>
</dbReference>
<dbReference type="PROSITE" id="PS50043">
    <property type="entry name" value="HTH_LUXR_2"/>
    <property type="match status" value="1"/>
</dbReference>
<gene>
    <name evidence="2" type="ORF">G6M46_24220</name>
</gene>
<dbReference type="Gene3D" id="1.10.10.10">
    <property type="entry name" value="Winged helix-like DNA-binding domain superfamily/Winged helix DNA-binding domain"/>
    <property type="match status" value="1"/>
</dbReference>
<dbReference type="InterPro" id="IPR000792">
    <property type="entry name" value="Tscrpt_reg_LuxR_C"/>
</dbReference>
<name>A0AA44JBW0_AGRTU</name>
<dbReference type="AlphaFoldDB" id="A0AA44JBW0"/>
<reference evidence="2" key="1">
    <citation type="journal article" date="2020" name="Science">
        <title>Unexpected conservation and global transmission of agrobacterial virulence plasmids.</title>
        <authorList>
            <person name="Weisberg A.J."/>
            <person name="Davis E.W. 2nd"/>
            <person name="Tabima J."/>
            <person name="Belcher M.S."/>
            <person name="Miller M."/>
            <person name="Kuo C.H."/>
            <person name="Loper J.E."/>
            <person name="Grunwald N.J."/>
            <person name="Putnam M.L."/>
            <person name="Chang J.H."/>
        </authorList>
    </citation>
    <scope>NUCLEOTIDE SEQUENCE</scope>
    <source>
        <strain evidence="2">17-1853-1a</strain>
    </source>
</reference>
<comment type="caution">
    <text evidence="2">The sequence shown here is derived from an EMBL/GenBank/DDBJ whole genome shotgun (WGS) entry which is preliminary data.</text>
</comment>
<dbReference type="InterPro" id="IPR016032">
    <property type="entry name" value="Sig_transdc_resp-reg_C-effctor"/>
</dbReference>
<evidence type="ECO:0000313" key="2">
    <source>
        <dbReference type="EMBL" id="NTC31242.1"/>
    </source>
</evidence>
<dbReference type="RefSeq" id="WP_065659445.1">
    <property type="nucleotide sequence ID" value="NZ_CP048594.1"/>
</dbReference>
<dbReference type="Proteomes" id="UP000702952">
    <property type="component" value="Unassembled WGS sequence"/>
</dbReference>
<evidence type="ECO:0000259" key="1">
    <source>
        <dbReference type="PROSITE" id="PS50043"/>
    </source>
</evidence>
<organism evidence="2 3">
    <name type="scientific">Agrobacterium tumefaciens</name>
    <dbReference type="NCBI Taxonomy" id="358"/>
    <lineage>
        <taxon>Bacteria</taxon>
        <taxon>Pseudomonadati</taxon>
        <taxon>Pseudomonadota</taxon>
        <taxon>Alphaproteobacteria</taxon>
        <taxon>Hyphomicrobiales</taxon>
        <taxon>Rhizobiaceae</taxon>
        <taxon>Rhizobium/Agrobacterium group</taxon>
        <taxon>Agrobacterium</taxon>
        <taxon>Agrobacterium tumefaciens complex</taxon>
    </lineage>
</organism>
<dbReference type="GO" id="GO:0003677">
    <property type="term" value="F:DNA binding"/>
    <property type="evidence" value="ECO:0007669"/>
    <property type="project" value="InterPro"/>
</dbReference>